<evidence type="ECO:0000259" key="3">
    <source>
        <dbReference type="Pfam" id="PF09792"/>
    </source>
</evidence>
<dbReference type="PANTHER" id="PTHR39613">
    <property type="entry name" value="ANCHORED CELL WALL PROTEIN, PUTATIVE (AFU_ORTHOLOGUE AFUA_4G08960)-RELATED"/>
    <property type="match status" value="1"/>
</dbReference>
<proteinExistence type="predicted"/>
<dbReference type="PANTHER" id="PTHR39613:SF1">
    <property type="entry name" value="ANCHORED CELL WALL PROTEIN, PUTATIVE (AFU_ORTHOLOGUE AFUA_4G08960)-RELATED"/>
    <property type="match status" value="1"/>
</dbReference>
<feature type="region of interest" description="Disordered" evidence="1">
    <location>
        <begin position="120"/>
        <end position="166"/>
    </location>
</feature>
<keyword evidence="2" id="KW-0732">Signal</keyword>
<protein>
    <submittedName>
        <fullName evidence="4">Gpi anchored cell wall protein</fullName>
    </submittedName>
</protein>
<dbReference type="Proteomes" id="UP001390339">
    <property type="component" value="Unassembled WGS sequence"/>
</dbReference>
<dbReference type="InterPro" id="IPR018620">
    <property type="entry name" value="Ubiquitin3-bd_protein_But2_C"/>
</dbReference>
<feature type="signal peptide" evidence="2">
    <location>
        <begin position="1"/>
        <end position="17"/>
    </location>
</feature>
<evidence type="ECO:0000256" key="2">
    <source>
        <dbReference type="SAM" id="SignalP"/>
    </source>
</evidence>
<sequence>MKTAAILATTFAATALAVPTLDAVAQCPKNDAQPDGYLPTDPKDTVSPSLLLQISAKEPNKKYAASNTAEITPGDQCTIFNLDLPVKNTQNKVCNLVFDLPEQAATSLSSKALAMKQLKMAGEGEHEHHHEQPHHSHGHGHGQGGKGEGKGEGEGEGEPHKNYPRITLPSPLASALGYVFDGPGHFNFTGYAIGVGAAAGETTYANQPELGPNPPSPPVVMKPGNSYIINSAPCQLPANLTSVKVSGSLCSSDTHLRFEQGFYGTCPIGFYVVLTDIKK</sequence>
<organism evidence="4 5">
    <name type="scientific">Apiospora arundinis</name>
    <dbReference type="NCBI Taxonomy" id="335852"/>
    <lineage>
        <taxon>Eukaryota</taxon>
        <taxon>Fungi</taxon>
        <taxon>Dikarya</taxon>
        <taxon>Ascomycota</taxon>
        <taxon>Pezizomycotina</taxon>
        <taxon>Sordariomycetes</taxon>
        <taxon>Xylariomycetidae</taxon>
        <taxon>Amphisphaeriales</taxon>
        <taxon>Apiosporaceae</taxon>
        <taxon>Apiospora</taxon>
    </lineage>
</organism>
<keyword evidence="5" id="KW-1185">Reference proteome</keyword>
<evidence type="ECO:0000313" key="4">
    <source>
        <dbReference type="EMBL" id="KAK8855955.1"/>
    </source>
</evidence>
<evidence type="ECO:0000313" key="5">
    <source>
        <dbReference type="Proteomes" id="UP001390339"/>
    </source>
</evidence>
<accession>A0ABR2I1S1</accession>
<reference evidence="4 5" key="1">
    <citation type="journal article" date="2024" name="IMA Fungus">
        <title>Apiospora arundinis, a panoply of carbohydrate-active enzymes and secondary metabolites.</title>
        <authorList>
            <person name="Sorensen T."/>
            <person name="Petersen C."/>
            <person name="Muurmann A.T."/>
            <person name="Christiansen J.V."/>
            <person name="Brundto M.L."/>
            <person name="Overgaard C.K."/>
            <person name="Boysen A.T."/>
            <person name="Wollenberg R.D."/>
            <person name="Larsen T.O."/>
            <person name="Sorensen J.L."/>
            <person name="Nielsen K.L."/>
            <person name="Sondergaard T.E."/>
        </authorList>
    </citation>
    <scope>NUCLEOTIDE SEQUENCE [LARGE SCALE GENOMIC DNA]</scope>
    <source>
        <strain evidence="4 5">AAU 773</strain>
    </source>
</reference>
<name>A0ABR2I1S1_9PEZI</name>
<feature type="domain" description="Ubiquitin 3 binding protein But2 C-terminal" evidence="3">
    <location>
        <begin position="48"/>
        <end position="111"/>
    </location>
</feature>
<dbReference type="Pfam" id="PF09792">
    <property type="entry name" value="But2"/>
    <property type="match status" value="2"/>
</dbReference>
<feature type="compositionally biased region" description="Basic and acidic residues" evidence="1">
    <location>
        <begin position="147"/>
        <end position="161"/>
    </location>
</feature>
<dbReference type="EMBL" id="JAPCWZ010000007">
    <property type="protein sequence ID" value="KAK8855955.1"/>
    <property type="molecule type" value="Genomic_DNA"/>
</dbReference>
<evidence type="ECO:0000256" key="1">
    <source>
        <dbReference type="SAM" id="MobiDB-lite"/>
    </source>
</evidence>
<comment type="caution">
    <text evidence="4">The sequence shown here is derived from an EMBL/GenBank/DDBJ whole genome shotgun (WGS) entry which is preliminary data.</text>
</comment>
<feature type="compositionally biased region" description="Basic and acidic residues" evidence="1">
    <location>
        <begin position="122"/>
        <end position="134"/>
    </location>
</feature>
<feature type="chain" id="PRO_5046381738" evidence="2">
    <location>
        <begin position="18"/>
        <end position="279"/>
    </location>
</feature>
<gene>
    <name evidence="4" type="ORF">PGQ11_011867</name>
</gene>
<feature type="domain" description="Ubiquitin 3 binding protein But2 C-terminal" evidence="3">
    <location>
        <begin position="178"/>
        <end position="260"/>
    </location>
</feature>